<evidence type="ECO:0000313" key="1">
    <source>
        <dbReference type="EnsemblFungi" id="FOXG_02722P0"/>
    </source>
</evidence>
<dbReference type="EnsemblFungi" id="FOXG_02722T0">
    <property type="protein sequence ID" value="FOXG_02722P0"/>
    <property type="gene ID" value="FOXG_02722"/>
</dbReference>
<reference evidence="1" key="2">
    <citation type="submission" date="2025-08" db="UniProtKB">
        <authorList>
            <consortium name="EnsemblFungi"/>
        </authorList>
    </citation>
    <scope>IDENTIFICATION</scope>
    <source>
        <strain evidence="1">4287 / CBS 123668 / FGSC 9935 / NRRL 34936</strain>
    </source>
</reference>
<dbReference type="AlphaFoldDB" id="A0A0D2XFN3"/>
<dbReference type="Proteomes" id="UP000002489">
    <property type="component" value="Unassembled WGS sequence"/>
</dbReference>
<dbReference type="PANTHER" id="PTHR10039">
    <property type="entry name" value="AMELOGENIN"/>
    <property type="match status" value="1"/>
</dbReference>
<evidence type="ECO:0000313" key="2">
    <source>
        <dbReference type="Proteomes" id="UP000002489"/>
    </source>
</evidence>
<accession>A0A0D2XFN3</accession>
<protein>
    <submittedName>
        <fullName evidence="1">Uncharacterized protein</fullName>
    </submittedName>
</protein>
<name>A0A0D2XFN3_FUSOF</name>
<proteinExistence type="predicted"/>
<reference evidence="2" key="1">
    <citation type="journal article" date="2012" name="Mol. Plant Microbe Interact.">
        <title>A highly conserved effector in Fusarium oxysporum is required for full virulence on Arabidopsis.</title>
        <authorList>
            <person name="Thatcher L.F."/>
            <person name="Gardiner D.M."/>
            <person name="Kazan K."/>
            <person name="Manners J."/>
        </authorList>
    </citation>
    <scope>NUCLEOTIDE SEQUENCE [LARGE SCALE GENOMIC DNA]</scope>
    <source>
        <strain evidence="2">Fo5176</strain>
    </source>
</reference>
<sequence length="177" mass="20001">MGLEDAFSSCFRIAITSTDVASDIESLVRKKLSKRRFRGSEVEAVIKELIVRADGMFIWVICQIDHLSRVRTGLGPKLVQALPRNLEKTFEQAFQTLEDEEEKMLAKRILQFVMFANKPLDLSELVEGIAVASDTRTLDDVKSNSLREKSYVFELCGSLIRESQATSKIDLAHYSVI</sequence>
<dbReference type="PANTHER" id="PTHR10039:SF16">
    <property type="entry name" value="GPI INOSITOL-DEACYLASE"/>
    <property type="match status" value="1"/>
</dbReference>
<organism evidence="1 2">
    <name type="scientific">Fusarium oxysporum (strain Fo5176)</name>
    <name type="common">Fusarium vascular wilt</name>
    <dbReference type="NCBI Taxonomy" id="660025"/>
    <lineage>
        <taxon>Eukaryota</taxon>
        <taxon>Fungi</taxon>
        <taxon>Dikarya</taxon>
        <taxon>Ascomycota</taxon>
        <taxon>Pezizomycotina</taxon>
        <taxon>Sordariomycetes</taxon>
        <taxon>Hypocreomycetidae</taxon>
        <taxon>Hypocreales</taxon>
        <taxon>Nectriaceae</taxon>
        <taxon>Fusarium</taxon>
        <taxon>Fusarium oxysporum species complex</taxon>
    </lineage>
</organism>